<feature type="binding site" evidence="3">
    <location>
        <position position="59"/>
    </location>
    <ligand>
        <name>Mg(2+)</name>
        <dbReference type="ChEBI" id="CHEBI:18420"/>
    </ligand>
</feature>
<keyword evidence="1 3" id="KW-0004">4Fe-4S</keyword>
<organism evidence="5 6">
    <name type="scientific">Campylobacter californiensis</name>
    <dbReference type="NCBI Taxonomy" id="1032243"/>
    <lineage>
        <taxon>Bacteria</taxon>
        <taxon>Pseudomonadati</taxon>
        <taxon>Campylobacterota</taxon>
        <taxon>Epsilonproteobacteria</taxon>
        <taxon>Campylobacterales</taxon>
        <taxon>Campylobacteraceae</taxon>
        <taxon>Campylobacter</taxon>
    </lineage>
</organism>
<evidence type="ECO:0000256" key="2">
    <source>
        <dbReference type="ARBA" id="ARBA00023239"/>
    </source>
</evidence>
<protein>
    <recommendedName>
        <fullName evidence="3">7-carboxy-7-deazaguanine synthase</fullName>
        <shortName evidence="3">CDG synthase</shortName>
        <ecNumber evidence="3">4.3.99.3</ecNumber>
    </recommendedName>
    <alternativeName>
        <fullName evidence="3">Queuosine biosynthesis protein QueE</fullName>
    </alternativeName>
</protein>
<comment type="cofactor">
    <cofactor evidence="3">
        <name>S-adenosyl-L-methionine</name>
        <dbReference type="ChEBI" id="CHEBI:59789"/>
    </cofactor>
    <text evidence="3">Binds 1 S-adenosyl-L-methionine per subunit.</text>
</comment>
<dbReference type="PANTHER" id="PTHR42836">
    <property type="entry name" value="7-CARBOXY-7-DEAZAGUANINE SYNTHASE"/>
    <property type="match status" value="1"/>
</dbReference>
<keyword evidence="3" id="KW-0671">Queuosine biosynthesis</keyword>
<keyword evidence="6" id="KW-1185">Reference proteome</keyword>
<dbReference type="InterPro" id="IPR024924">
    <property type="entry name" value="7-CO-7-deazaguanine_synth-like"/>
</dbReference>
<feature type="binding site" evidence="3">
    <location>
        <position position="34"/>
    </location>
    <ligand>
        <name>[4Fe-4S] cluster</name>
        <dbReference type="ChEBI" id="CHEBI:49883"/>
        <note>4Fe-4S-S-AdoMet</note>
    </ligand>
</feature>
<dbReference type="GO" id="GO:1904047">
    <property type="term" value="F:S-adenosyl-L-methionine binding"/>
    <property type="evidence" value="ECO:0007669"/>
    <property type="project" value="UniProtKB-UniRule"/>
</dbReference>
<comment type="caution">
    <text evidence="3">Lacks conserved residue(s) required for the propagation of feature annotation.</text>
</comment>
<proteinExistence type="inferred from homology"/>
<dbReference type="EMBL" id="JADBHS010000016">
    <property type="protein sequence ID" value="MBE2987046.1"/>
    <property type="molecule type" value="Genomic_DNA"/>
</dbReference>
<dbReference type="EC" id="4.3.99.3" evidence="3"/>
<gene>
    <name evidence="3" type="primary">queE</name>
    <name evidence="4" type="ORF">CCAL12919_07950</name>
    <name evidence="5" type="ORF">CCAL9337_01505</name>
</gene>
<comment type="pathway">
    <text evidence="3">Purine metabolism; 7-cyano-7-deazaguanine biosynthesis.</text>
</comment>
<evidence type="ECO:0000313" key="4">
    <source>
        <dbReference type="EMBL" id="MBE2987046.1"/>
    </source>
</evidence>
<evidence type="ECO:0000256" key="3">
    <source>
        <dbReference type="HAMAP-Rule" id="MF_00917"/>
    </source>
</evidence>
<dbReference type="EMBL" id="LIWG01000001">
    <property type="protein sequence ID" value="MBE3607411.1"/>
    <property type="molecule type" value="Genomic_DNA"/>
</dbReference>
<keyword evidence="3" id="KW-0460">Magnesium</keyword>
<keyword evidence="3" id="KW-0408">Iron</keyword>
<comment type="catalytic activity">
    <reaction evidence="3">
        <text>6-carboxy-5,6,7,8-tetrahydropterin + H(+) = 7-carboxy-7-carbaguanine + NH4(+)</text>
        <dbReference type="Rhea" id="RHEA:27974"/>
        <dbReference type="ChEBI" id="CHEBI:15378"/>
        <dbReference type="ChEBI" id="CHEBI:28938"/>
        <dbReference type="ChEBI" id="CHEBI:61032"/>
        <dbReference type="ChEBI" id="CHEBI:61036"/>
        <dbReference type="EC" id="4.3.99.3"/>
    </reaction>
</comment>
<dbReference type="GO" id="GO:0051539">
    <property type="term" value="F:4 iron, 4 sulfur cluster binding"/>
    <property type="evidence" value="ECO:0007669"/>
    <property type="project" value="UniProtKB-UniRule"/>
</dbReference>
<sequence>MSQSGLRLVESFLSIQGEGKFQGRLAIFLRFFGCNLNCAGFNVKVKSQKTGEILTGCDTIRAVFTGHFEAKTFSKDEILSIVDRYCKDLKFKPIIVMTGGEPLIHHKDENFINLTSEFLRREFEVHFETNATIEIDFDKFPVYRSCYFALGIKLSNSGISKAKRINESAIKSICQNAKDSFYKFVLHKPTSDDLEQILQVLNIYKNEVWCMPMGAEQDELSRNALAVANFAIKHGFNYSERIHIRIWDKKEGV</sequence>
<dbReference type="RefSeq" id="WP_169972293.1">
    <property type="nucleotide sequence ID" value="NZ_CP012545.1"/>
</dbReference>
<comment type="function">
    <text evidence="3">Catalyzes the complex heterocyclic radical-mediated conversion of 6-carboxy-5,6,7,8-tetrahydropterin (CPH4) to 7-carboxy-7-deazaguanine (CDG), a step common to the biosynthetic pathways of all 7-deazapurine-containing compounds.</text>
</comment>
<dbReference type="GO" id="GO:0000287">
    <property type="term" value="F:magnesium ion binding"/>
    <property type="evidence" value="ECO:0007669"/>
    <property type="project" value="UniProtKB-UniRule"/>
</dbReference>
<feature type="binding site" evidence="3">
    <location>
        <position position="98"/>
    </location>
    <ligand>
        <name>substrate</name>
    </ligand>
</feature>
<dbReference type="HAMAP" id="MF_00917">
    <property type="entry name" value="QueE"/>
    <property type="match status" value="1"/>
</dbReference>
<comment type="similarity">
    <text evidence="3">Belongs to the radical SAM superfamily. 7-carboxy-7-deazaguanine synthase family.</text>
</comment>
<comment type="cofactor">
    <cofactor evidence="3">
        <name>[4Fe-4S] cluster</name>
        <dbReference type="ChEBI" id="CHEBI:49883"/>
    </cofactor>
    <text evidence="3">Binds 1 [4Fe-4S] cluster. The cluster is coordinated with 3 cysteines and an exchangeable S-adenosyl-L-methionine.</text>
</comment>
<evidence type="ECO:0000313" key="6">
    <source>
        <dbReference type="Proteomes" id="UP000650616"/>
    </source>
</evidence>
<dbReference type="AlphaFoldDB" id="A0AAW3ZU52"/>
<evidence type="ECO:0000313" key="5">
    <source>
        <dbReference type="EMBL" id="MBE3607411.1"/>
    </source>
</evidence>
<dbReference type="InterPro" id="IPR058240">
    <property type="entry name" value="rSAM_sf"/>
</dbReference>
<dbReference type="Pfam" id="PF13353">
    <property type="entry name" value="Fer4_12"/>
    <property type="match status" value="1"/>
</dbReference>
<keyword evidence="3" id="KW-0949">S-adenosyl-L-methionine</keyword>
<keyword evidence="3" id="KW-0479">Metal-binding</keyword>
<dbReference type="InterPro" id="IPR013785">
    <property type="entry name" value="Aldolase_TIM"/>
</dbReference>
<evidence type="ECO:0000256" key="1">
    <source>
        <dbReference type="ARBA" id="ARBA00022485"/>
    </source>
</evidence>
<comment type="cofactor">
    <cofactor evidence="3">
        <name>Mg(2+)</name>
        <dbReference type="ChEBI" id="CHEBI:18420"/>
    </cofactor>
</comment>
<reference evidence="5 6" key="1">
    <citation type="submission" date="2015-08" db="EMBL/GenBank/DDBJ databases">
        <title>Comparative genomics of the Campylobacter concisus group.</title>
        <authorList>
            <person name="Yee E."/>
            <person name="Chapman M.H."/>
            <person name="Huynh S."/>
            <person name="Bono J.L."/>
            <person name="On S.L."/>
            <person name="St Leger J."/>
            <person name="Foster G."/>
            <person name="Parker C.T."/>
            <person name="Miller W.G."/>
        </authorList>
    </citation>
    <scope>NUCLEOTIDE SEQUENCE [LARGE SCALE GENOMIC DNA]</scope>
    <source>
        <strain evidence="5 6">RM9337</strain>
    </source>
</reference>
<comment type="subunit">
    <text evidence="3">Homodimer.</text>
</comment>
<keyword evidence="2 3" id="KW-0456">Lyase</keyword>
<dbReference type="PANTHER" id="PTHR42836:SF1">
    <property type="entry name" value="7-CARBOXY-7-DEAZAGUANINE SYNTHASE"/>
    <property type="match status" value="1"/>
</dbReference>
<feature type="binding site" evidence="3">
    <location>
        <begin position="15"/>
        <end position="17"/>
    </location>
    <ligand>
        <name>substrate</name>
    </ligand>
</feature>
<feature type="binding site" evidence="3">
    <location>
        <position position="30"/>
    </location>
    <ligand>
        <name>substrate</name>
    </ligand>
</feature>
<keyword evidence="3" id="KW-0411">Iron-sulfur</keyword>
<dbReference type="GO" id="GO:0008616">
    <property type="term" value="P:tRNA queuosine(34) biosynthetic process"/>
    <property type="evidence" value="ECO:0007669"/>
    <property type="project" value="UniProtKB-UniRule"/>
</dbReference>
<dbReference type="Proteomes" id="UP000650616">
    <property type="component" value="Unassembled WGS sequence"/>
</dbReference>
<dbReference type="Gene3D" id="3.20.20.70">
    <property type="entry name" value="Aldolase class I"/>
    <property type="match status" value="1"/>
</dbReference>
<reference evidence="4 7" key="2">
    <citation type="submission" date="2020-10" db="EMBL/GenBank/DDBJ databases">
        <title>Campylobacter californiensis sp. nov. isolated from cattle and feral swine in California.</title>
        <authorList>
            <person name="Miller W.G."/>
        </authorList>
    </citation>
    <scope>NUCLEOTIDE SEQUENCE [LARGE SCALE GENOMIC DNA]</scope>
    <source>
        <strain evidence="4 7">RM12919</strain>
    </source>
</reference>
<feature type="binding site" evidence="3">
    <location>
        <position position="100"/>
    </location>
    <ligand>
        <name>S-adenosyl-L-methionine</name>
        <dbReference type="ChEBI" id="CHEBI:59789"/>
    </ligand>
</feature>
<dbReference type="Proteomes" id="UP001318760">
    <property type="component" value="Unassembled WGS sequence"/>
</dbReference>
<evidence type="ECO:0000313" key="7">
    <source>
        <dbReference type="Proteomes" id="UP001318760"/>
    </source>
</evidence>
<comment type="caution">
    <text evidence="5">The sequence shown here is derived from an EMBL/GenBank/DDBJ whole genome shotgun (WGS) entry which is preliminary data.</text>
</comment>
<name>A0AAW3ZU52_9BACT</name>
<feature type="binding site" evidence="3">
    <location>
        <position position="38"/>
    </location>
    <ligand>
        <name>[4Fe-4S] cluster</name>
        <dbReference type="ChEBI" id="CHEBI:49883"/>
        <note>4Fe-4S-S-AdoMet</note>
    </ligand>
</feature>
<dbReference type="SUPFAM" id="SSF102114">
    <property type="entry name" value="Radical SAM enzymes"/>
    <property type="match status" value="1"/>
</dbReference>
<accession>A0AAW3ZU52</accession>
<dbReference type="GO" id="GO:0016840">
    <property type="term" value="F:carbon-nitrogen lyase activity"/>
    <property type="evidence" value="ECO:0007669"/>
    <property type="project" value="UniProtKB-UniRule"/>
</dbReference>
<feature type="binding site" evidence="3">
    <location>
        <position position="57"/>
    </location>
    <ligand>
        <name>[4Fe-4S] cluster</name>
        <dbReference type="ChEBI" id="CHEBI:49883"/>
        <note>4Fe-4S-S-AdoMet</note>
    </ligand>
</feature>